<dbReference type="OrthoDB" id="2338662at2759"/>
<protein>
    <submittedName>
        <fullName evidence="2">Uncharacterized protein</fullName>
    </submittedName>
</protein>
<evidence type="ECO:0000313" key="2">
    <source>
        <dbReference type="EMBL" id="QDS68270.1"/>
    </source>
</evidence>
<dbReference type="Proteomes" id="UP000316270">
    <property type="component" value="Chromosome 1"/>
</dbReference>
<dbReference type="EMBL" id="CP042185">
    <property type="protein sequence ID" value="QDS68270.1"/>
    <property type="molecule type" value="Genomic_DNA"/>
</dbReference>
<feature type="chain" id="PRO_5021812153" evidence="1">
    <location>
        <begin position="21"/>
        <end position="498"/>
    </location>
</feature>
<keyword evidence="1" id="KW-0732">Signal</keyword>
<sequence>MKLGVTAWSTFSTLLYWAHAFNNPPGVDIWCGKAYRADNASFAPGGWLEEPVKSTTPLLDFKISPRMNIYLETYLIRKEVFSLTPPSRTFSSGFFGNAKLSLKIFTNGSAITSVNQTSVNVNTVNNEIHLSLEPFPAALHPYNVTVFGTLSQSNATVFTASTQLYKLPSRVDGGSVTRLDNLYGGLSVRKGAETEWSLIFPFTYYVQWTLYWNSSLSTLDEFAAMGYNVIHIVPTGELGDTPFPWNKFEPYLERADKLGLYLQYDVRWEWANLSADIILTDVYPIGNNNTYSTVYNTPCNTTYGCCGCDDCVGVFEDISDRLDNFAHFDELLGWSKTHWAAPQAFGNETFWTRFPTAAEEVVMNMLSINHGAKGVNMWDFPTSSDILAVTNRLATVLTSQRVASFLLGAPLIQKLNVEGATRVDVAAWLGSSSMLLSVVNLNYGNLAGPISVTLPEGAVAISITSSLWGNIQWSIKGNKVETDNLLGLGVSLIIVALE</sequence>
<proteinExistence type="predicted"/>
<feature type="signal peptide" evidence="1">
    <location>
        <begin position="1"/>
        <end position="20"/>
    </location>
</feature>
<accession>A0A517KY23</accession>
<dbReference type="STRING" id="50376.A0A517KY23"/>
<organism evidence="2 3">
    <name type="scientific">Venturia effusa</name>
    <dbReference type="NCBI Taxonomy" id="50376"/>
    <lineage>
        <taxon>Eukaryota</taxon>
        <taxon>Fungi</taxon>
        <taxon>Dikarya</taxon>
        <taxon>Ascomycota</taxon>
        <taxon>Pezizomycotina</taxon>
        <taxon>Dothideomycetes</taxon>
        <taxon>Pleosporomycetidae</taxon>
        <taxon>Venturiales</taxon>
        <taxon>Venturiaceae</taxon>
        <taxon>Venturia</taxon>
    </lineage>
</organism>
<gene>
    <name evidence="2" type="ORF">FKW77_010634</name>
</gene>
<evidence type="ECO:0000313" key="3">
    <source>
        <dbReference type="Proteomes" id="UP000316270"/>
    </source>
</evidence>
<dbReference type="AlphaFoldDB" id="A0A517KY23"/>
<keyword evidence="3" id="KW-1185">Reference proteome</keyword>
<evidence type="ECO:0000256" key="1">
    <source>
        <dbReference type="SAM" id="SignalP"/>
    </source>
</evidence>
<reference evidence="2 3" key="1">
    <citation type="submission" date="2019-07" db="EMBL/GenBank/DDBJ databases">
        <title>Finished genome of Venturia effusa.</title>
        <authorList>
            <person name="Young C.A."/>
            <person name="Cox M.P."/>
            <person name="Ganley A.R.D."/>
            <person name="David W.J."/>
        </authorList>
    </citation>
    <scope>NUCLEOTIDE SEQUENCE [LARGE SCALE GENOMIC DNA]</scope>
    <source>
        <strain evidence="3">albino</strain>
    </source>
</reference>
<name>A0A517KY23_9PEZI</name>